<proteinExistence type="predicted"/>
<dbReference type="EMBL" id="JRNQ01000023">
    <property type="protein sequence ID" value="KGF44958.1"/>
    <property type="molecule type" value="Genomic_DNA"/>
</dbReference>
<sequence length="162" mass="18266">MKKVLLAILMAFVGIGVSAQTQNSPKKVLENCKFDDTGSTYSLTGVDVVPNTKAGELYNRAFKWVSTTYKNPNYVIKSKDKDAGVLVIYGAFDSIYKGRLELNFKDNKYKWVISEMVQTIGSDEPVEKNPMFKLMEGSVMKMACYNYITALRTAMLQKGEDW</sequence>
<comment type="caution">
    <text evidence="3">The sequence shown here is derived from an EMBL/GenBank/DDBJ whole genome shotgun (WGS) entry which is preliminary data.</text>
</comment>
<evidence type="ECO:0000259" key="2">
    <source>
        <dbReference type="Pfam" id="PF14730"/>
    </source>
</evidence>
<evidence type="ECO:0000313" key="3">
    <source>
        <dbReference type="EMBL" id="KGF44958.1"/>
    </source>
</evidence>
<evidence type="ECO:0000313" key="4">
    <source>
        <dbReference type="Proteomes" id="UP000029525"/>
    </source>
</evidence>
<protein>
    <recommendedName>
        <fullName evidence="2">DUF4468 domain-containing protein</fullName>
    </recommendedName>
</protein>
<keyword evidence="1" id="KW-0732">Signal</keyword>
<feature type="chain" id="PRO_5001916322" description="DUF4468 domain-containing protein" evidence="1">
    <location>
        <begin position="20"/>
        <end position="162"/>
    </location>
</feature>
<dbReference type="Pfam" id="PF14730">
    <property type="entry name" value="DUF4468"/>
    <property type="match status" value="1"/>
</dbReference>
<accession>A0A096ACX4</accession>
<dbReference type="InterPro" id="IPR027823">
    <property type="entry name" value="DUF4468"/>
</dbReference>
<evidence type="ECO:0000256" key="1">
    <source>
        <dbReference type="SAM" id="SignalP"/>
    </source>
</evidence>
<feature type="domain" description="DUF4468" evidence="2">
    <location>
        <begin position="49"/>
        <end position="110"/>
    </location>
</feature>
<gene>
    <name evidence="3" type="ORF">HMPREF0647_04715</name>
</gene>
<organism evidence="3 4">
    <name type="scientific">Prevotella bivia DNF00320</name>
    <dbReference type="NCBI Taxonomy" id="1401068"/>
    <lineage>
        <taxon>Bacteria</taxon>
        <taxon>Pseudomonadati</taxon>
        <taxon>Bacteroidota</taxon>
        <taxon>Bacteroidia</taxon>
        <taxon>Bacteroidales</taxon>
        <taxon>Prevotellaceae</taxon>
        <taxon>Prevotella</taxon>
    </lineage>
</organism>
<name>A0A096ACX4_9BACT</name>
<dbReference type="OrthoDB" id="708866at2"/>
<dbReference type="RefSeq" id="WP_036866662.1">
    <property type="nucleotide sequence ID" value="NZ_JRNQ01000023.1"/>
</dbReference>
<dbReference type="Proteomes" id="UP000029525">
    <property type="component" value="Unassembled WGS sequence"/>
</dbReference>
<dbReference type="Gene3D" id="3.30.530.80">
    <property type="match status" value="1"/>
</dbReference>
<feature type="signal peptide" evidence="1">
    <location>
        <begin position="1"/>
        <end position="19"/>
    </location>
</feature>
<reference evidence="3 4" key="1">
    <citation type="submission" date="2014-07" db="EMBL/GenBank/DDBJ databases">
        <authorList>
            <person name="McCorrison J."/>
            <person name="Sanka R."/>
            <person name="Torralba M."/>
            <person name="Gillis M."/>
            <person name="Haft D.H."/>
            <person name="Methe B."/>
            <person name="Sutton G."/>
            <person name="Nelson K.E."/>
        </authorList>
    </citation>
    <scope>NUCLEOTIDE SEQUENCE [LARGE SCALE GENOMIC DNA]</scope>
    <source>
        <strain evidence="3 4">DNF00320</strain>
    </source>
</reference>
<dbReference type="AlphaFoldDB" id="A0A096ACX4"/>